<keyword evidence="1" id="KW-0812">Transmembrane</keyword>
<organism evidence="2 3">
    <name type="scientific">Fodinicola feengrottensis</name>
    <dbReference type="NCBI Taxonomy" id="435914"/>
    <lineage>
        <taxon>Bacteria</taxon>
        <taxon>Bacillati</taxon>
        <taxon>Actinomycetota</taxon>
        <taxon>Actinomycetes</taxon>
        <taxon>Mycobacteriales</taxon>
        <taxon>Fodinicola</taxon>
    </lineage>
</organism>
<dbReference type="RefSeq" id="WP_163569842.1">
    <property type="nucleotide sequence ID" value="NZ_BAAANY010000003.1"/>
</dbReference>
<reference evidence="2 3" key="1">
    <citation type="journal article" date="2019" name="Int. J. Syst. Evol. Microbiol.">
        <title>The Global Catalogue of Microorganisms (GCM) 10K type strain sequencing project: providing services to taxonomists for standard genome sequencing and annotation.</title>
        <authorList>
            <consortium name="The Broad Institute Genomics Platform"/>
            <consortium name="The Broad Institute Genome Sequencing Center for Infectious Disease"/>
            <person name="Wu L."/>
            <person name="Ma J."/>
        </authorList>
    </citation>
    <scope>NUCLEOTIDE SEQUENCE [LARGE SCALE GENOMIC DNA]</scope>
    <source>
        <strain evidence="2 3">JCM 14718</strain>
    </source>
</reference>
<protein>
    <recommendedName>
        <fullName evidence="4">DUF1772 domain-containing protein</fullName>
    </recommendedName>
</protein>
<feature type="transmembrane region" description="Helical" evidence="1">
    <location>
        <begin position="129"/>
        <end position="147"/>
    </location>
</feature>
<evidence type="ECO:0008006" key="4">
    <source>
        <dbReference type="Google" id="ProtNLM"/>
    </source>
</evidence>
<keyword evidence="3" id="KW-1185">Reference proteome</keyword>
<accession>A0ABN2FZH6</accession>
<name>A0ABN2FZH6_9ACTN</name>
<gene>
    <name evidence="2" type="ORF">GCM10009765_10130</name>
</gene>
<dbReference type="Proteomes" id="UP001500618">
    <property type="component" value="Unassembled WGS sequence"/>
</dbReference>
<keyword evidence="1" id="KW-1133">Transmembrane helix</keyword>
<proteinExistence type="predicted"/>
<evidence type="ECO:0000313" key="2">
    <source>
        <dbReference type="EMBL" id="GAA1662621.1"/>
    </source>
</evidence>
<evidence type="ECO:0000256" key="1">
    <source>
        <dbReference type="SAM" id="Phobius"/>
    </source>
</evidence>
<sequence>MPFATATLAVAAFGMIAIASVGGYQAIYVFPTYFSAPPASLRRYQADTSWKFWLPLHAITFVALVLATIGNLGTGRAGFVLAAVVCYLAAWIATLIWFIPGVVAFNKVDVDGPDSPELKEKGRRWLRDSTARLVLLLAAAVLLVIALPG</sequence>
<feature type="transmembrane region" description="Helical" evidence="1">
    <location>
        <begin position="52"/>
        <end position="73"/>
    </location>
</feature>
<keyword evidence="1" id="KW-0472">Membrane</keyword>
<feature type="transmembrane region" description="Helical" evidence="1">
    <location>
        <begin position="6"/>
        <end position="31"/>
    </location>
</feature>
<evidence type="ECO:0000313" key="3">
    <source>
        <dbReference type="Proteomes" id="UP001500618"/>
    </source>
</evidence>
<dbReference type="EMBL" id="BAAANY010000003">
    <property type="protein sequence ID" value="GAA1662621.1"/>
    <property type="molecule type" value="Genomic_DNA"/>
</dbReference>
<comment type="caution">
    <text evidence="2">The sequence shown here is derived from an EMBL/GenBank/DDBJ whole genome shotgun (WGS) entry which is preliminary data.</text>
</comment>
<feature type="transmembrane region" description="Helical" evidence="1">
    <location>
        <begin position="79"/>
        <end position="99"/>
    </location>
</feature>